<evidence type="ECO:0000313" key="1">
    <source>
        <dbReference type="EMBL" id="CAB0005580.1"/>
    </source>
</evidence>
<proteinExistence type="predicted"/>
<organism evidence="1 2">
    <name type="scientific">Nesidiocoris tenuis</name>
    <dbReference type="NCBI Taxonomy" id="355587"/>
    <lineage>
        <taxon>Eukaryota</taxon>
        <taxon>Metazoa</taxon>
        <taxon>Ecdysozoa</taxon>
        <taxon>Arthropoda</taxon>
        <taxon>Hexapoda</taxon>
        <taxon>Insecta</taxon>
        <taxon>Pterygota</taxon>
        <taxon>Neoptera</taxon>
        <taxon>Paraneoptera</taxon>
        <taxon>Hemiptera</taxon>
        <taxon>Heteroptera</taxon>
        <taxon>Panheteroptera</taxon>
        <taxon>Cimicomorpha</taxon>
        <taxon>Miridae</taxon>
        <taxon>Dicyphina</taxon>
        <taxon>Nesidiocoris</taxon>
    </lineage>
</organism>
<dbReference type="EMBL" id="CADCXU010016552">
    <property type="protein sequence ID" value="CAB0005580.1"/>
    <property type="molecule type" value="Genomic_DNA"/>
</dbReference>
<accession>A0A6H5GQV7</accession>
<reference evidence="1 2" key="1">
    <citation type="submission" date="2020-02" db="EMBL/GenBank/DDBJ databases">
        <authorList>
            <person name="Ferguson B K."/>
        </authorList>
    </citation>
    <scope>NUCLEOTIDE SEQUENCE [LARGE SCALE GENOMIC DNA]</scope>
</reference>
<dbReference type="AlphaFoldDB" id="A0A6H5GQV7"/>
<dbReference type="Proteomes" id="UP000479000">
    <property type="component" value="Unassembled WGS sequence"/>
</dbReference>
<name>A0A6H5GQV7_9HEMI</name>
<protein>
    <submittedName>
        <fullName evidence="1">Uncharacterized protein</fullName>
    </submittedName>
</protein>
<evidence type="ECO:0000313" key="2">
    <source>
        <dbReference type="Proteomes" id="UP000479000"/>
    </source>
</evidence>
<keyword evidence="2" id="KW-1185">Reference proteome</keyword>
<sequence length="78" mass="8870">MFVFSTRAFKITFLRDEDEVASKLWWSQDAGTSQYCSPGIQNGVMAVLEPIHQGAGLRKLDDFDAMVTHRKEKPEFSC</sequence>
<gene>
    <name evidence="1" type="ORF">NTEN_LOCUS11057</name>
</gene>